<keyword evidence="2 8" id="KW-0479">Metal-binding</keyword>
<dbReference type="Pfam" id="PF13167">
    <property type="entry name" value="GTP-bdg_N"/>
    <property type="match status" value="1"/>
</dbReference>
<name>A0A318KV05_9FIRM</name>
<dbReference type="PANTHER" id="PTHR10229">
    <property type="entry name" value="GTP-BINDING PROTEIN HFLX"/>
    <property type="match status" value="1"/>
</dbReference>
<evidence type="ECO:0000256" key="8">
    <source>
        <dbReference type="PIRSR" id="PIRSR006809-2"/>
    </source>
</evidence>
<reference evidence="11 12" key="1">
    <citation type="submission" date="2018-05" db="EMBL/GenBank/DDBJ databases">
        <title>Genomic Encyclopedia of Type Strains, Phase IV (KMG-IV): sequencing the most valuable type-strain genomes for metagenomic binning, comparative biology and taxonomic classification.</title>
        <authorList>
            <person name="Goeker M."/>
        </authorList>
    </citation>
    <scope>NUCLEOTIDE SEQUENCE [LARGE SCALE GENOMIC DNA]</scope>
    <source>
        <strain evidence="11 12">JC118</strain>
    </source>
</reference>
<keyword evidence="4 8" id="KW-0460">Magnesium</keyword>
<accession>A0A318KV05</accession>
<feature type="binding site" evidence="7">
    <location>
        <begin position="254"/>
        <end position="257"/>
    </location>
    <ligand>
        <name>GTP</name>
        <dbReference type="ChEBI" id="CHEBI:37565"/>
    </ligand>
</feature>
<evidence type="ECO:0000256" key="2">
    <source>
        <dbReference type="ARBA" id="ARBA00022723"/>
    </source>
</evidence>
<dbReference type="RefSeq" id="WP_022936535.1">
    <property type="nucleotide sequence ID" value="NZ_CABKRQ010000001.1"/>
</dbReference>
<dbReference type="STRING" id="1034346.GCA_000313565_00228"/>
<dbReference type="PRINTS" id="PR00326">
    <property type="entry name" value="GTP1OBG"/>
</dbReference>
<dbReference type="Gene3D" id="6.10.250.2860">
    <property type="match status" value="1"/>
</dbReference>
<evidence type="ECO:0000259" key="10">
    <source>
        <dbReference type="PROSITE" id="PS51705"/>
    </source>
</evidence>
<dbReference type="Gene3D" id="3.40.50.11060">
    <property type="entry name" value="GTPase HflX, N-terminal domain"/>
    <property type="match status" value="1"/>
</dbReference>
<dbReference type="GO" id="GO:0003924">
    <property type="term" value="F:GTPase activity"/>
    <property type="evidence" value="ECO:0007669"/>
    <property type="project" value="UniProtKB-UniRule"/>
</dbReference>
<dbReference type="SUPFAM" id="SSF52540">
    <property type="entry name" value="P-loop containing nucleoside triphosphate hydrolases"/>
    <property type="match status" value="1"/>
</dbReference>
<dbReference type="NCBIfam" id="TIGR03156">
    <property type="entry name" value="GTP_HflX"/>
    <property type="match status" value="1"/>
</dbReference>
<dbReference type="PANTHER" id="PTHR10229:SF0">
    <property type="entry name" value="GTP-BINDING PROTEIN 6-RELATED"/>
    <property type="match status" value="1"/>
</dbReference>
<evidence type="ECO:0000256" key="7">
    <source>
        <dbReference type="PIRSR" id="PIRSR006809-1"/>
    </source>
</evidence>
<dbReference type="InterPro" id="IPR042108">
    <property type="entry name" value="GTPase_HflX_N_sf"/>
</dbReference>
<dbReference type="Pfam" id="PF16360">
    <property type="entry name" value="GTP-bdg_M"/>
    <property type="match status" value="1"/>
</dbReference>
<keyword evidence="1 6" id="KW-0963">Cytoplasm</keyword>
<feature type="coiled-coil region" evidence="9">
    <location>
        <begin position="154"/>
        <end position="188"/>
    </location>
</feature>
<feature type="binding site" evidence="8">
    <location>
        <position position="235"/>
    </location>
    <ligand>
        <name>Mg(2+)</name>
        <dbReference type="ChEBI" id="CHEBI:18420"/>
    </ligand>
</feature>
<dbReference type="GO" id="GO:0043022">
    <property type="term" value="F:ribosome binding"/>
    <property type="evidence" value="ECO:0007669"/>
    <property type="project" value="TreeGrafter"/>
</dbReference>
<dbReference type="Pfam" id="PF01926">
    <property type="entry name" value="MMR_HSR1"/>
    <property type="match status" value="1"/>
</dbReference>
<comment type="cofactor">
    <cofactor evidence="8">
        <name>Mg(2+)</name>
        <dbReference type="ChEBI" id="CHEBI:18420"/>
    </cofactor>
</comment>
<comment type="subunit">
    <text evidence="6">Monomer. Associates with the 50S ribosomal subunit.</text>
</comment>
<comment type="subcellular location">
    <subcellularLocation>
        <location evidence="6">Cytoplasm</location>
    </subcellularLocation>
    <text evidence="6">May associate with membranes.</text>
</comment>
<protein>
    <recommendedName>
        <fullName evidence="6">GTPase HflX</fullName>
    </recommendedName>
    <alternativeName>
        <fullName evidence="6">GTP-binding protein HflX</fullName>
    </alternativeName>
</protein>
<sequence length="416" mass="47474">MNKYCIIAGLQFENQTDFKESFEETCSLAEACGYEVIETMVQPRRSAHPSTLFGSGKLAELQTLIHETKIDTLIISCDITPSQMRTLKDLFKIRILDRTDLILEIFASRARTKEARLQVELATLKHQLPYLIRTVQEFSRQGGVGGARNKGEGEKQLELDRRKLETRIQACRRELDSVVNNRDTMRRRRKKAGVPMAALAGYTNAGKSTLMNALLELCESDQDKQVFVKDMVFATLDTTVRSLNWQHHEFLLSDTVGFVSNLPHELIKAFQSTLEEVVEADVILHVIDESSPQREAQKQVTDSTLEKLKAGDKPIIYVHNKCDLCEFKANYDNHIYISAAKAQGLNELMDKINEICYADHRQLTVRIPYDNQEMIRLIQNKLTILSCKQMEDGFHYVIETVPGFVELLKPYLIEGS</sequence>
<dbReference type="CDD" id="cd01878">
    <property type="entry name" value="HflX"/>
    <property type="match status" value="1"/>
</dbReference>
<evidence type="ECO:0000256" key="5">
    <source>
        <dbReference type="ARBA" id="ARBA00023134"/>
    </source>
</evidence>
<gene>
    <name evidence="6" type="primary">hflX</name>
    <name evidence="11" type="ORF">DES51_101231</name>
</gene>
<keyword evidence="12" id="KW-1185">Reference proteome</keyword>
<comment type="caution">
    <text evidence="11">The sequence shown here is derived from an EMBL/GenBank/DDBJ whole genome shotgun (WGS) entry which is preliminary data.</text>
</comment>
<evidence type="ECO:0000256" key="9">
    <source>
        <dbReference type="SAM" id="Coils"/>
    </source>
</evidence>
<dbReference type="Proteomes" id="UP000247612">
    <property type="component" value="Unassembled WGS sequence"/>
</dbReference>
<feature type="binding site" evidence="7">
    <location>
        <begin position="320"/>
        <end position="323"/>
    </location>
    <ligand>
        <name>GTP</name>
        <dbReference type="ChEBI" id="CHEBI:37565"/>
    </ligand>
</feature>
<feature type="domain" description="Hflx-type G" evidence="10">
    <location>
        <begin position="195"/>
        <end position="360"/>
    </location>
</feature>
<comment type="function">
    <text evidence="6">GTPase that associates with the 50S ribosomal subunit and may have a role during protein synthesis or ribosome biogenesis.</text>
</comment>
<dbReference type="FunFam" id="3.40.50.11060:FF:000001">
    <property type="entry name" value="GTPase HflX"/>
    <property type="match status" value="1"/>
</dbReference>
<dbReference type="OrthoDB" id="9812272at2"/>
<dbReference type="EMBL" id="QJKH01000001">
    <property type="protein sequence ID" value="PXX81620.1"/>
    <property type="molecule type" value="Genomic_DNA"/>
</dbReference>
<dbReference type="GO" id="GO:0005525">
    <property type="term" value="F:GTP binding"/>
    <property type="evidence" value="ECO:0007669"/>
    <property type="project" value="UniProtKB-UniRule"/>
</dbReference>
<organism evidence="11 12">
    <name type="scientific">Dielma fastidiosa</name>
    <dbReference type="NCBI Taxonomy" id="1034346"/>
    <lineage>
        <taxon>Bacteria</taxon>
        <taxon>Bacillati</taxon>
        <taxon>Bacillota</taxon>
        <taxon>Erysipelotrichia</taxon>
        <taxon>Erysipelotrichales</taxon>
        <taxon>Erysipelotrichaceae</taxon>
        <taxon>Dielma</taxon>
    </lineage>
</organism>
<evidence type="ECO:0000313" key="11">
    <source>
        <dbReference type="EMBL" id="PXX81620.1"/>
    </source>
</evidence>
<dbReference type="InterPro" id="IPR016496">
    <property type="entry name" value="GTPase_HflX"/>
</dbReference>
<dbReference type="InterPro" id="IPR032305">
    <property type="entry name" value="GTP-bd_M"/>
</dbReference>
<feature type="binding site" evidence="7">
    <location>
        <begin position="233"/>
        <end position="237"/>
    </location>
    <ligand>
        <name>GTP</name>
        <dbReference type="ChEBI" id="CHEBI:37565"/>
    </ligand>
</feature>
<evidence type="ECO:0000256" key="1">
    <source>
        <dbReference type="ARBA" id="ARBA00022490"/>
    </source>
</evidence>
<dbReference type="PIRSF" id="PIRSF006809">
    <property type="entry name" value="GTP-binding_hflX_prd"/>
    <property type="match status" value="1"/>
</dbReference>
<evidence type="ECO:0000256" key="4">
    <source>
        <dbReference type="ARBA" id="ARBA00022842"/>
    </source>
</evidence>
<proteinExistence type="inferred from homology"/>
<dbReference type="InterPro" id="IPR006073">
    <property type="entry name" value="GTP-bd"/>
</dbReference>
<evidence type="ECO:0000313" key="12">
    <source>
        <dbReference type="Proteomes" id="UP000247612"/>
    </source>
</evidence>
<dbReference type="GO" id="GO:0005737">
    <property type="term" value="C:cytoplasm"/>
    <property type="evidence" value="ECO:0007669"/>
    <property type="project" value="UniProtKB-SubCell"/>
</dbReference>
<evidence type="ECO:0000256" key="3">
    <source>
        <dbReference type="ARBA" id="ARBA00022741"/>
    </source>
</evidence>
<dbReference type="InterPro" id="IPR025121">
    <property type="entry name" value="GTPase_HflX_N"/>
</dbReference>
<keyword evidence="3 6" id="KW-0547">Nucleotide-binding</keyword>
<dbReference type="HAMAP" id="MF_00900">
    <property type="entry name" value="GTPase_HflX"/>
    <property type="match status" value="1"/>
</dbReference>
<dbReference type="Gene3D" id="3.40.50.300">
    <property type="entry name" value="P-loop containing nucleotide triphosphate hydrolases"/>
    <property type="match status" value="1"/>
</dbReference>
<keyword evidence="9" id="KW-0175">Coiled coil</keyword>
<dbReference type="PROSITE" id="PS51705">
    <property type="entry name" value="G_HFLX"/>
    <property type="match status" value="1"/>
</dbReference>
<keyword evidence="5 6" id="KW-0342">GTP-binding</keyword>
<dbReference type="InterPro" id="IPR027417">
    <property type="entry name" value="P-loop_NTPase"/>
</dbReference>
<feature type="binding site" evidence="7">
    <location>
        <begin position="201"/>
        <end position="208"/>
    </location>
    <ligand>
        <name>GTP</name>
        <dbReference type="ChEBI" id="CHEBI:37565"/>
    </ligand>
</feature>
<evidence type="ECO:0000256" key="6">
    <source>
        <dbReference type="HAMAP-Rule" id="MF_00900"/>
    </source>
</evidence>
<feature type="binding site" evidence="8">
    <location>
        <position position="208"/>
    </location>
    <ligand>
        <name>Mg(2+)</name>
        <dbReference type="ChEBI" id="CHEBI:18420"/>
    </ligand>
</feature>
<comment type="similarity">
    <text evidence="6">Belongs to the TRAFAC class OBG-HflX-like GTPase superfamily. HflX GTPase family.</text>
</comment>
<dbReference type="AlphaFoldDB" id="A0A318KV05"/>
<dbReference type="GO" id="GO:0046872">
    <property type="term" value="F:metal ion binding"/>
    <property type="evidence" value="ECO:0007669"/>
    <property type="project" value="UniProtKB-KW"/>
</dbReference>
<dbReference type="InterPro" id="IPR030394">
    <property type="entry name" value="G_HFLX_dom"/>
</dbReference>